<evidence type="ECO:0000313" key="3">
    <source>
        <dbReference type="Proteomes" id="UP000279029"/>
    </source>
</evidence>
<evidence type="ECO:0008006" key="4">
    <source>
        <dbReference type="Google" id="ProtNLM"/>
    </source>
</evidence>
<dbReference type="RefSeq" id="WP_125135626.1">
    <property type="nucleotide sequence ID" value="NZ_LR130778.1"/>
</dbReference>
<sequence>MSLNLAFFTLLVLLSIYFIIIEIYTIFFMLTGLSHTRSIFQVISLLTNSGFTTSESEIIVSSRRRRRLAIIIMITGNIFNVIVVSVLVNMIITLYRDPFFNFSQALIGLGLFILFAILYKRLPFIRAHFDKLIKQIANKWMYSKKSNPLLVLDNFSGYCIVEVKIIEMPKVLQDKTIFESRLSNDFGIRVLFIKRGDHYIGDIDDSQVVLLMDRIIIFGPLHNINKIFNPKYNKDGSKNKHHHTS</sequence>
<dbReference type="SUPFAM" id="SSF116726">
    <property type="entry name" value="TrkA C-terminal domain-like"/>
    <property type="match status" value="1"/>
</dbReference>
<proteinExistence type="predicted"/>
<keyword evidence="3" id="KW-1185">Reference proteome</keyword>
<organism evidence="2 3">
    <name type="scientific">Petrocella atlantisensis</name>
    <dbReference type="NCBI Taxonomy" id="2173034"/>
    <lineage>
        <taxon>Bacteria</taxon>
        <taxon>Bacillati</taxon>
        <taxon>Bacillota</taxon>
        <taxon>Clostridia</taxon>
        <taxon>Lachnospirales</taxon>
        <taxon>Vallitaleaceae</taxon>
        <taxon>Petrocella</taxon>
    </lineage>
</organism>
<dbReference type="InterPro" id="IPR036721">
    <property type="entry name" value="RCK_C_sf"/>
</dbReference>
<evidence type="ECO:0000256" key="1">
    <source>
        <dbReference type="SAM" id="Phobius"/>
    </source>
</evidence>
<dbReference type="AlphaFoldDB" id="A0A3P7P6U3"/>
<keyword evidence="1" id="KW-1133">Transmembrane helix</keyword>
<gene>
    <name evidence="2" type="ORF">PATL70BA_0210</name>
</gene>
<dbReference type="EMBL" id="LR130778">
    <property type="protein sequence ID" value="VDN46053.1"/>
    <property type="molecule type" value="Genomic_DNA"/>
</dbReference>
<dbReference type="OrthoDB" id="369355at2"/>
<accession>A0A3P7P6U3</accession>
<name>A0A3P7P6U3_9FIRM</name>
<feature type="transmembrane region" description="Helical" evidence="1">
    <location>
        <begin position="6"/>
        <end position="30"/>
    </location>
</feature>
<keyword evidence="1" id="KW-0472">Membrane</keyword>
<dbReference type="KEGG" id="cbar:PATL70BA_0210"/>
<protein>
    <recommendedName>
        <fullName evidence="4">RCK C-terminal domain-containing protein</fullName>
    </recommendedName>
</protein>
<dbReference type="GO" id="GO:0006813">
    <property type="term" value="P:potassium ion transport"/>
    <property type="evidence" value="ECO:0007669"/>
    <property type="project" value="InterPro"/>
</dbReference>
<dbReference type="Gene3D" id="3.30.70.1450">
    <property type="entry name" value="Regulator of K+ conductance, C-terminal domain"/>
    <property type="match status" value="1"/>
</dbReference>
<feature type="transmembrane region" description="Helical" evidence="1">
    <location>
        <begin position="98"/>
        <end position="119"/>
    </location>
</feature>
<feature type="transmembrane region" description="Helical" evidence="1">
    <location>
        <begin position="68"/>
        <end position="92"/>
    </location>
</feature>
<keyword evidence="1" id="KW-0812">Transmembrane</keyword>
<dbReference type="Proteomes" id="UP000279029">
    <property type="component" value="Chromosome"/>
</dbReference>
<reference evidence="2 3" key="1">
    <citation type="submission" date="2018-09" db="EMBL/GenBank/DDBJ databases">
        <authorList>
            <person name="Postec A."/>
        </authorList>
    </citation>
    <scope>NUCLEOTIDE SEQUENCE [LARGE SCALE GENOMIC DNA]</scope>
    <source>
        <strain evidence="2">70B-A</strain>
    </source>
</reference>
<evidence type="ECO:0000313" key="2">
    <source>
        <dbReference type="EMBL" id="VDN46053.1"/>
    </source>
</evidence>